<dbReference type="AlphaFoldDB" id="A0A2I0TDR2"/>
<accession>A0A2I0TDR2</accession>
<protein>
    <recommendedName>
        <fullName evidence="3">Rna-directed dna polymerase from mobile element jockey-like</fullName>
    </recommendedName>
</protein>
<evidence type="ECO:0000313" key="1">
    <source>
        <dbReference type="EMBL" id="PKU31931.1"/>
    </source>
</evidence>
<reference evidence="2" key="2">
    <citation type="submission" date="2017-12" db="EMBL/GenBank/DDBJ databases">
        <title>Genome sequence of the Bar-tailed Godwit (Limosa lapponica baueri).</title>
        <authorList>
            <person name="Lima N.C.B."/>
            <person name="Parody-Merino A.M."/>
            <person name="Battley P.F."/>
            <person name="Fidler A.E."/>
            <person name="Prosdocimi F."/>
        </authorList>
    </citation>
    <scope>NUCLEOTIDE SEQUENCE [LARGE SCALE GENOMIC DNA]</scope>
</reference>
<evidence type="ECO:0000313" key="2">
    <source>
        <dbReference type="Proteomes" id="UP000233556"/>
    </source>
</evidence>
<keyword evidence="2" id="KW-1185">Reference proteome</keyword>
<dbReference type="OrthoDB" id="416454at2759"/>
<proteinExistence type="predicted"/>
<dbReference type="PANTHER" id="PTHR33395">
    <property type="entry name" value="TRANSCRIPTASE, PUTATIVE-RELATED-RELATED"/>
    <property type="match status" value="1"/>
</dbReference>
<evidence type="ECO:0008006" key="3">
    <source>
        <dbReference type="Google" id="ProtNLM"/>
    </source>
</evidence>
<dbReference type="GO" id="GO:0031012">
    <property type="term" value="C:extracellular matrix"/>
    <property type="evidence" value="ECO:0007669"/>
    <property type="project" value="TreeGrafter"/>
</dbReference>
<dbReference type="EMBL" id="KZ512070">
    <property type="protein sequence ID" value="PKU31931.1"/>
    <property type="molecule type" value="Genomic_DNA"/>
</dbReference>
<dbReference type="Proteomes" id="UP000233556">
    <property type="component" value="Unassembled WGS sequence"/>
</dbReference>
<organism evidence="1 2">
    <name type="scientific">Limosa lapponica baueri</name>
    <dbReference type="NCBI Taxonomy" id="1758121"/>
    <lineage>
        <taxon>Eukaryota</taxon>
        <taxon>Metazoa</taxon>
        <taxon>Chordata</taxon>
        <taxon>Craniata</taxon>
        <taxon>Vertebrata</taxon>
        <taxon>Euteleostomi</taxon>
        <taxon>Archelosauria</taxon>
        <taxon>Archosauria</taxon>
        <taxon>Dinosauria</taxon>
        <taxon>Saurischia</taxon>
        <taxon>Theropoda</taxon>
        <taxon>Coelurosauria</taxon>
        <taxon>Aves</taxon>
        <taxon>Neognathae</taxon>
        <taxon>Neoaves</taxon>
        <taxon>Charadriiformes</taxon>
        <taxon>Scolopacidae</taxon>
        <taxon>Limosa</taxon>
    </lineage>
</organism>
<gene>
    <name evidence="1" type="ORF">llap_17764</name>
</gene>
<dbReference type="GO" id="GO:0007508">
    <property type="term" value="P:larval heart development"/>
    <property type="evidence" value="ECO:0007669"/>
    <property type="project" value="TreeGrafter"/>
</dbReference>
<dbReference type="GO" id="GO:0061343">
    <property type="term" value="P:cell adhesion involved in heart morphogenesis"/>
    <property type="evidence" value="ECO:0007669"/>
    <property type="project" value="TreeGrafter"/>
</dbReference>
<sequence>MGQVKSRVRMLNFRRPNVQLFKELVEGTPADKGAEESWQLLNNIFLRVQELSVPIRKKSGKEGRRPPWLSKNLLVKLKCKKEMHRQWNQGHVSWEEYRDTARMCRDGIRKAKAQLELNLASDMKNNKKGFFKHKSCKKKARENVSPVLNEVGALMTEDAEKAELLNAFFASVFTAKASPQESQTLWVSERVRRKEDFPLFKDDQVRDRLGKLDTHKSMGPDGMHP</sequence>
<reference evidence="2" key="1">
    <citation type="submission" date="2017-11" db="EMBL/GenBank/DDBJ databases">
        <authorList>
            <person name="Lima N.C."/>
            <person name="Parody-Merino A.M."/>
            <person name="Battley P.F."/>
            <person name="Fidler A.E."/>
            <person name="Prosdocimi F."/>
        </authorList>
    </citation>
    <scope>NUCLEOTIDE SEQUENCE [LARGE SCALE GENOMIC DNA]</scope>
</reference>
<dbReference type="PANTHER" id="PTHR33395:SF22">
    <property type="entry name" value="REVERSE TRANSCRIPTASE DOMAIN-CONTAINING PROTEIN"/>
    <property type="match status" value="1"/>
</dbReference>
<name>A0A2I0TDR2_LIMLA</name>